<keyword evidence="4" id="KW-1185">Reference proteome</keyword>
<comment type="caution">
    <text evidence="3">The sequence shown here is derived from an EMBL/GenBank/DDBJ whole genome shotgun (WGS) entry which is preliminary data.</text>
</comment>
<comment type="function">
    <text evidence="1">Transcription factor that specifically binds AT-rich DNA sequences related to the nuclear matrix attachment regions (MARs).</text>
</comment>
<feature type="region of interest" description="Disordered" evidence="2">
    <location>
        <begin position="81"/>
        <end position="113"/>
    </location>
</feature>
<feature type="compositionally biased region" description="Polar residues" evidence="2">
    <location>
        <begin position="83"/>
        <end position="113"/>
    </location>
</feature>
<evidence type="ECO:0000313" key="4">
    <source>
        <dbReference type="Proteomes" id="UP001314170"/>
    </source>
</evidence>
<dbReference type="GO" id="GO:0005634">
    <property type="term" value="C:nucleus"/>
    <property type="evidence" value="ECO:0007669"/>
    <property type="project" value="UniProtKB-SubCell"/>
</dbReference>
<dbReference type="Proteomes" id="UP001314170">
    <property type="component" value="Unassembled WGS sequence"/>
</dbReference>
<keyword evidence="1" id="KW-0539">Nucleus</keyword>
<dbReference type="GO" id="GO:0003680">
    <property type="term" value="F:minor groove of adenine-thymine-rich DNA binding"/>
    <property type="evidence" value="ECO:0007669"/>
    <property type="project" value="UniProtKB-UniRule"/>
</dbReference>
<proteinExistence type="predicted"/>
<evidence type="ECO:0000313" key="3">
    <source>
        <dbReference type="EMBL" id="CAK7355498.1"/>
    </source>
</evidence>
<evidence type="ECO:0000256" key="1">
    <source>
        <dbReference type="RuleBase" id="RU367031"/>
    </source>
</evidence>
<sequence length="113" mass="12100">MVSELDNQQKLNVINGQHHRAGGLTVTLARSDGSILGGSVAGLLRASSLVQVIVASFTTQEERDSKLRNKLENLSTWPKLAQEPSTVGSSASHGTLNQSFVQPRFPFNQSTGP</sequence>
<keyword evidence="1" id="KW-0805">Transcription regulation</keyword>
<comment type="subcellular location">
    <subcellularLocation>
        <location evidence="1">Nucleus</location>
    </subcellularLocation>
</comment>
<dbReference type="AlphaFoldDB" id="A0AAV1SQT5"/>
<dbReference type="PANTHER" id="PTHR31500:SF57">
    <property type="entry name" value="AT-HOOK MOTIF NUCLEAR-LOCALIZED PROTEIN 10"/>
    <property type="match status" value="1"/>
</dbReference>
<accession>A0AAV1SQT5</accession>
<organism evidence="3 4">
    <name type="scientific">Dovyalis caffra</name>
    <dbReference type="NCBI Taxonomy" id="77055"/>
    <lineage>
        <taxon>Eukaryota</taxon>
        <taxon>Viridiplantae</taxon>
        <taxon>Streptophyta</taxon>
        <taxon>Embryophyta</taxon>
        <taxon>Tracheophyta</taxon>
        <taxon>Spermatophyta</taxon>
        <taxon>Magnoliopsida</taxon>
        <taxon>eudicotyledons</taxon>
        <taxon>Gunneridae</taxon>
        <taxon>Pentapetalae</taxon>
        <taxon>rosids</taxon>
        <taxon>fabids</taxon>
        <taxon>Malpighiales</taxon>
        <taxon>Salicaceae</taxon>
        <taxon>Flacourtieae</taxon>
        <taxon>Dovyalis</taxon>
    </lineage>
</organism>
<dbReference type="EMBL" id="CAWUPB010001195">
    <property type="protein sequence ID" value="CAK7355498.1"/>
    <property type="molecule type" value="Genomic_DNA"/>
</dbReference>
<keyword evidence="1" id="KW-0238">DNA-binding</keyword>
<dbReference type="SUPFAM" id="SSF117856">
    <property type="entry name" value="AF0104/ALDC/Ptd012-like"/>
    <property type="match status" value="1"/>
</dbReference>
<dbReference type="InterPro" id="IPR039605">
    <property type="entry name" value="AHL"/>
</dbReference>
<name>A0AAV1SQT5_9ROSI</name>
<dbReference type="PANTHER" id="PTHR31500">
    <property type="entry name" value="AT-HOOK MOTIF NUCLEAR-LOCALIZED PROTEIN 9"/>
    <property type="match status" value="1"/>
</dbReference>
<gene>
    <name evidence="3" type="ORF">DCAF_LOCUS25758</name>
</gene>
<reference evidence="3 4" key="1">
    <citation type="submission" date="2024-01" db="EMBL/GenBank/DDBJ databases">
        <authorList>
            <person name="Waweru B."/>
        </authorList>
    </citation>
    <scope>NUCLEOTIDE SEQUENCE [LARGE SCALE GENOMIC DNA]</scope>
</reference>
<keyword evidence="1" id="KW-0804">Transcription</keyword>
<protein>
    <recommendedName>
        <fullName evidence="1">AT-hook motif nuclear-localized protein</fullName>
    </recommendedName>
</protein>
<comment type="domain">
    <text evidence="1">The PPC domain mediates interactions between AHL proteins.</text>
</comment>
<evidence type="ECO:0000256" key="2">
    <source>
        <dbReference type="SAM" id="MobiDB-lite"/>
    </source>
</evidence>